<evidence type="ECO:0000313" key="1">
    <source>
        <dbReference type="EMBL" id="KAJ7213623.1"/>
    </source>
</evidence>
<feature type="non-terminal residue" evidence="1">
    <location>
        <position position="130"/>
    </location>
</feature>
<sequence>CQQHIAEAKVLPQARLLNWPEAIVYVELRSRVQTFLQELLEPLLEDPTSSTFFAEAEARRAQGVCSQFHPPTAYFGYIGYQQILLAAQDYFNKLKRSEELDLTAVQPLTPDEFVLEVVVPEAQAALIMDD</sequence>
<gene>
    <name evidence="1" type="ORF">GGX14DRAFT_309365</name>
</gene>
<feature type="non-terminal residue" evidence="1">
    <location>
        <position position="1"/>
    </location>
</feature>
<dbReference type="AlphaFoldDB" id="A0AAD6VID9"/>
<organism evidence="1 2">
    <name type="scientific">Mycena pura</name>
    <dbReference type="NCBI Taxonomy" id="153505"/>
    <lineage>
        <taxon>Eukaryota</taxon>
        <taxon>Fungi</taxon>
        <taxon>Dikarya</taxon>
        <taxon>Basidiomycota</taxon>
        <taxon>Agaricomycotina</taxon>
        <taxon>Agaricomycetes</taxon>
        <taxon>Agaricomycetidae</taxon>
        <taxon>Agaricales</taxon>
        <taxon>Marasmiineae</taxon>
        <taxon>Mycenaceae</taxon>
        <taxon>Mycena</taxon>
    </lineage>
</organism>
<keyword evidence="2" id="KW-1185">Reference proteome</keyword>
<protein>
    <submittedName>
        <fullName evidence="1">Uncharacterized protein</fullName>
    </submittedName>
</protein>
<evidence type="ECO:0000313" key="2">
    <source>
        <dbReference type="Proteomes" id="UP001219525"/>
    </source>
</evidence>
<dbReference type="EMBL" id="JARJCW010000021">
    <property type="protein sequence ID" value="KAJ7213623.1"/>
    <property type="molecule type" value="Genomic_DNA"/>
</dbReference>
<reference evidence="1" key="1">
    <citation type="submission" date="2023-03" db="EMBL/GenBank/DDBJ databases">
        <title>Massive genome expansion in bonnet fungi (Mycena s.s.) driven by repeated elements and novel gene families across ecological guilds.</title>
        <authorList>
            <consortium name="Lawrence Berkeley National Laboratory"/>
            <person name="Harder C.B."/>
            <person name="Miyauchi S."/>
            <person name="Viragh M."/>
            <person name="Kuo A."/>
            <person name="Thoen E."/>
            <person name="Andreopoulos B."/>
            <person name="Lu D."/>
            <person name="Skrede I."/>
            <person name="Drula E."/>
            <person name="Henrissat B."/>
            <person name="Morin E."/>
            <person name="Kohler A."/>
            <person name="Barry K."/>
            <person name="LaButti K."/>
            <person name="Morin E."/>
            <person name="Salamov A."/>
            <person name="Lipzen A."/>
            <person name="Mereny Z."/>
            <person name="Hegedus B."/>
            <person name="Baldrian P."/>
            <person name="Stursova M."/>
            <person name="Weitz H."/>
            <person name="Taylor A."/>
            <person name="Grigoriev I.V."/>
            <person name="Nagy L.G."/>
            <person name="Martin F."/>
            <person name="Kauserud H."/>
        </authorList>
    </citation>
    <scope>NUCLEOTIDE SEQUENCE</scope>
    <source>
        <strain evidence="1">9144</strain>
    </source>
</reference>
<proteinExistence type="predicted"/>
<accession>A0AAD6VID9</accession>
<name>A0AAD6VID9_9AGAR</name>
<dbReference type="Proteomes" id="UP001219525">
    <property type="component" value="Unassembled WGS sequence"/>
</dbReference>
<comment type="caution">
    <text evidence="1">The sequence shown here is derived from an EMBL/GenBank/DDBJ whole genome shotgun (WGS) entry which is preliminary data.</text>
</comment>